<dbReference type="Pfam" id="PF12399">
    <property type="entry name" value="BCA_ABC_TP_C"/>
    <property type="match status" value="1"/>
</dbReference>
<evidence type="ECO:0000256" key="1">
    <source>
        <dbReference type="ARBA" id="ARBA00022448"/>
    </source>
</evidence>
<name>A0ABR9JY57_9ACTN</name>
<reference evidence="5 6" key="1">
    <citation type="submission" date="2020-10" db="EMBL/GenBank/DDBJ databases">
        <title>Sequencing the genomes of 1000 actinobacteria strains.</title>
        <authorList>
            <person name="Klenk H.-P."/>
        </authorList>
    </citation>
    <scope>NUCLEOTIDE SEQUENCE [LARGE SCALE GENOMIC DNA]</scope>
    <source>
        <strain evidence="5 6">DSM 46744</strain>
    </source>
</reference>
<dbReference type="PANTHER" id="PTHR45772:SF1">
    <property type="entry name" value="ABC TRANSPORTER ATP-BINDING PROTEIN"/>
    <property type="match status" value="1"/>
</dbReference>
<feature type="domain" description="ABC transporter" evidence="4">
    <location>
        <begin position="4"/>
        <end position="231"/>
    </location>
</feature>
<protein>
    <submittedName>
        <fullName evidence="5">Branched-chain amino acid transport system ATP-binding protein</fullName>
    </submittedName>
</protein>
<dbReference type="InterPro" id="IPR003593">
    <property type="entry name" value="AAA+_ATPase"/>
</dbReference>
<evidence type="ECO:0000313" key="6">
    <source>
        <dbReference type="Proteomes" id="UP000627838"/>
    </source>
</evidence>
<accession>A0ABR9JY57</accession>
<evidence type="ECO:0000256" key="2">
    <source>
        <dbReference type="ARBA" id="ARBA00022741"/>
    </source>
</evidence>
<keyword evidence="2" id="KW-0547">Nucleotide-binding</keyword>
<dbReference type="Proteomes" id="UP000627838">
    <property type="component" value="Unassembled WGS sequence"/>
</dbReference>
<dbReference type="Gene3D" id="3.40.50.300">
    <property type="entry name" value="P-loop containing nucleotide triphosphate hydrolases"/>
    <property type="match status" value="1"/>
</dbReference>
<dbReference type="PROSITE" id="PS50893">
    <property type="entry name" value="ABC_TRANSPORTER_2"/>
    <property type="match status" value="1"/>
</dbReference>
<keyword evidence="1" id="KW-0813">Transport</keyword>
<keyword evidence="6" id="KW-1185">Reference proteome</keyword>
<dbReference type="Pfam" id="PF00005">
    <property type="entry name" value="ABC_tran"/>
    <property type="match status" value="1"/>
</dbReference>
<dbReference type="SMART" id="SM00382">
    <property type="entry name" value="AAA"/>
    <property type="match status" value="1"/>
</dbReference>
<dbReference type="RefSeq" id="WP_192761694.1">
    <property type="nucleotide sequence ID" value="NZ_JADBDZ010000001.1"/>
</dbReference>
<dbReference type="EMBL" id="JADBDZ010000001">
    <property type="protein sequence ID" value="MBE1535505.1"/>
    <property type="molecule type" value="Genomic_DNA"/>
</dbReference>
<dbReference type="InterPro" id="IPR027417">
    <property type="entry name" value="P-loop_NTPase"/>
</dbReference>
<organism evidence="5 6">
    <name type="scientific">Actinomadura algeriensis</name>
    <dbReference type="NCBI Taxonomy" id="1679523"/>
    <lineage>
        <taxon>Bacteria</taxon>
        <taxon>Bacillati</taxon>
        <taxon>Actinomycetota</taxon>
        <taxon>Actinomycetes</taxon>
        <taxon>Streptosporangiales</taxon>
        <taxon>Thermomonosporaceae</taxon>
        <taxon>Actinomadura</taxon>
    </lineage>
</organism>
<dbReference type="GO" id="GO:0005524">
    <property type="term" value="F:ATP binding"/>
    <property type="evidence" value="ECO:0007669"/>
    <property type="project" value="UniProtKB-KW"/>
</dbReference>
<keyword evidence="3 5" id="KW-0067">ATP-binding</keyword>
<evidence type="ECO:0000256" key="3">
    <source>
        <dbReference type="ARBA" id="ARBA00022840"/>
    </source>
</evidence>
<evidence type="ECO:0000259" key="4">
    <source>
        <dbReference type="PROSITE" id="PS50893"/>
    </source>
</evidence>
<proteinExistence type="predicted"/>
<dbReference type="InterPro" id="IPR051120">
    <property type="entry name" value="ABC_AA/LPS_Transport"/>
</dbReference>
<dbReference type="InterPro" id="IPR003439">
    <property type="entry name" value="ABC_transporter-like_ATP-bd"/>
</dbReference>
<dbReference type="SUPFAM" id="SSF52540">
    <property type="entry name" value="P-loop containing nucleoside triphosphate hydrolases"/>
    <property type="match status" value="1"/>
</dbReference>
<sequence>MALLEASAVTVRFGGNVALSNVDLTAEAGQVTGLIGPNGAGKTTLFNVVSGLIRPKSGRVLLDGRNVTRLGPAARARRGLGRTFQRLEIFGHLSVRDNLRVAAEFHRDGLPADGILARLGLEDIADVRADSVSTGRARLVELGRALAVRPKALLLDEPASGQDEHETERFGELLRELAADGLAVVLVEHDMRLVMEACDVVHVLDLGELIASGPPDRIRADAAVLDAYLGAPS</sequence>
<dbReference type="CDD" id="cd03219">
    <property type="entry name" value="ABC_Mj1267_LivG_branched"/>
    <property type="match status" value="1"/>
</dbReference>
<dbReference type="PANTHER" id="PTHR45772">
    <property type="entry name" value="CONSERVED COMPONENT OF ABC TRANSPORTER FOR NATURAL AMINO ACIDS-RELATED"/>
    <property type="match status" value="1"/>
</dbReference>
<comment type="caution">
    <text evidence="5">The sequence shown here is derived from an EMBL/GenBank/DDBJ whole genome shotgun (WGS) entry which is preliminary data.</text>
</comment>
<dbReference type="InterPro" id="IPR032823">
    <property type="entry name" value="BCA_ABC_TP_C"/>
</dbReference>
<gene>
    <name evidence="5" type="ORF">H4W34_005338</name>
</gene>
<evidence type="ECO:0000313" key="5">
    <source>
        <dbReference type="EMBL" id="MBE1535505.1"/>
    </source>
</evidence>